<organism evidence="2 3">
    <name type="scientific">Dothidotthia symphoricarpi CBS 119687</name>
    <dbReference type="NCBI Taxonomy" id="1392245"/>
    <lineage>
        <taxon>Eukaryota</taxon>
        <taxon>Fungi</taxon>
        <taxon>Dikarya</taxon>
        <taxon>Ascomycota</taxon>
        <taxon>Pezizomycotina</taxon>
        <taxon>Dothideomycetes</taxon>
        <taxon>Pleosporomycetidae</taxon>
        <taxon>Pleosporales</taxon>
        <taxon>Dothidotthiaceae</taxon>
        <taxon>Dothidotthia</taxon>
    </lineage>
</organism>
<feature type="signal peptide" evidence="1">
    <location>
        <begin position="1"/>
        <end position="18"/>
    </location>
</feature>
<evidence type="ECO:0008006" key="4">
    <source>
        <dbReference type="Google" id="ProtNLM"/>
    </source>
</evidence>
<evidence type="ECO:0000256" key="1">
    <source>
        <dbReference type="SAM" id="SignalP"/>
    </source>
</evidence>
<keyword evidence="1" id="KW-0732">Signal</keyword>
<accession>A0A6A6AKE9</accession>
<protein>
    <recommendedName>
        <fullName evidence="4">Secreted protein</fullName>
    </recommendedName>
</protein>
<name>A0A6A6AKE9_9PLEO</name>
<evidence type="ECO:0000313" key="2">
    <source>
        <dbReference type="EMBL" id="KAF2132429.1"/>
    </source>
</evidence>
<dbReference type="AlphaFoldDB" id="A0A6A6AKE9"/>
<proteinExistence type="predicted"/>
<keyword evidence="3" id="KW-1185">Reference proteome</keyword>
<dbReference type="OrthoDB" id="3770800at2759"/>
<dbReference type="GeneID" id="54405234"/>
<reference evidence="2" key="1">
    <citation type="journal article" date="2020" name="Stud. Mycol.">
        <title>101 Dothideomycetes genomes: a test case for predicting lifestyles and emergence of pathogens.</title>
        <authorList>
            <person name="Haridas S."/>
            <person name="Albert R."/>
            <person name="Binder M."/>
            <person name="Bloem J."/>
            <person name="Labutti K."/>
            <person name="Salamov A."/>
            <person name="Andreopoulos B."/>
            <person name="Baker S."/>
            <person name="Barry K."/>
            <person name="Bills G."/>
            <person name="Bluhm B."/>
            <person name="Cannon C."/>
            <person name="Castanera R."/>
            <person name="Culley D."/>
            <person name="Daum C."/>
            <person name="Ezra D."/>
            <person name="Gonzalez J."/>
            <person name="Henrissat B."/>
            <person name="Kuo A."/>
            <person name="Liang C."/>
            <person name="Lipzen A."/>
            <person name="Lutzoni F."/>
            <person name="Magnuson J."/>
            <person name="Mondo S."/>
            <person name="Nolan M."/>
            <person name="Ohm R."/>
            <person name="Pangilinan J."/>
            <person name="Park H.-J."/>
            <person name="Ramirez L."/>
            <person name="Alfaro M."/>
            <person name="Sun H."/>
            <person name="Tritt A."/>
            <person name="Yoshinaga Y."/>
            <person name="Zwiers L.-H."/>
            <person name="Turgeon B."/>
            <person name="Goodwin S."/>
            <person name="Spatafora J."/>
            <person name="Crous P."/>
            <person name="Grigoriev I."/>
        </authorList>
    </citation>
    <scope>NUCLEOTIDE SEQUENCE</scope>
    <source>
        <strain evidence="2">CBS 119687</strain>
    </source>
</reference>
<evidence type="ECO:0000313" key="3">
    <source>
        <dbReference type="Proteomes" id="UP000799771"/>
    </source>
</evidence>
<feature type="chain" id="PRO_5025481107" description="Secreted protein" evidence="1">
    <location>
        <begin position="19"/>
        <end position="120"/>
    </location>
</feature>
<dbReference type="RefSeq" id="XP_033526816.1">
    <property type="nucleotide sequence ID" value="XM_033664802.1"/>
</dbReference>
<dbReference type="EMBL" id="ML977501">
    <property type="protein sequence ID" value="KAF2132429.1"/>
    <property type="molecule type" value="Genomic_DNA"/>
</dbReference>
<gene>
    <name evidence="2" type="ORF">P153DRAFT_311440</name>
</gene>
<sequence length="120" mass="12606">MQLSTLFAILAPIAVVHAGCYSGGDTWAPDQVQANNALNDLCNNLAGGFSGGQTKYACRNAGTPNKKLEFWVKNTAGNSLSLGHGDCVLRISNEINGCSRGGDTTTAGWNFRADPNQGRC</sequence>
<dbReference type="Proteomes" id="UP000799771">
    <property type="component" value="Unassembled WGS sequence"/>
</dbReference>